<dbReference type="AlphaFoldDB" id="A0A166Z2B3"/>
<dbReference type="EMBL" id="AZHC01000030">
    <property type="protein sequence ID" value="OAA37474.1"/>
    <property type="molecule type" value="Genomic_DNA"/>
</dbReference>
<gene>
    <name evidence="1" type="ORF">NOR_07173</name>
</gene>
<name>A0A166Z2B3_METRR</name>
<comment type="caution">
    <text evidence="1">The sequence shown here is derived from an EMBL/GenBank/DDBJ whole genome shotgun (WGS) entry which is preliminary data.</text>
</comment>
<sequence length="64" mass="7263">MQQRWQFDFCKVPPTEGRDPIGGGCADCGTRSGEWAEEELKRPPLNHRTCPIGLLASQEERDFD</sequence>
<proteinExistence type="predicted"/>
<dbReference type="Proteomes" id="UP000243498">
    <property type="component" value="Unassembled WGS sequence"/>
</dbReference>
<keyword evidence="2" id="KW-1185">Reference proteome</keyword>
<accession>A0A166Z2B3</accession>
<evidence type="ECO:0000313" key="1">
    <source>
        <dbReference type="EMBL" id="OAA37474.1"/>
    </source>
</evidence>
<evidence type="ECO:0000313" key="2">
    <source>
        <dbReference type="Proteomes" id="UP000243498"/>
    </source>
</evidence>
<organism evidence="1 2">
    <name type="scientific">Metarhizium rileyi (strain RCEF 4871)</name>
    <name type="common">Nomuraea rileyi</name>
    <dbReference type="NCBI Taxonomy" id="1649241"/>
    <lineage>
        <taxon>Eukaryota</taxon>
        <taxon>Fungi</taxon>
        <taxon>Dikarya</taxon>
        <taxon>Ascomycota</taxon>
        <taxon>Pezizomycotina</taxon>
        <taxon>Sordariomycetes</taxon>
        <taxon>Hypocreomycetidae</taxon>
        <taxon>Hypocreales</taxon>
        <taxon>Clavicipitaceae</taxon>
        <taxon>Metarhizium</taxon>
    </lineage>
</organism>
<protein>
    <submittedName>
        <fullName evidence="1">Uncharacterized protein</fullName>
    </submittedName>
</protein>
<reference evidence="1 2" key="1">
    <citation type="journal article" date="2016" name="Genome Biol. Evol.">
        <title>Divergent and convergent evolution of fungal pathogenicity.</title>
        <authorList>
            <person name="Shang Y."/>
            <person name="Xiao G."/>
            <person name="Zheng P."/>
            <person name="Cen K."/>
            <person name="Zhan S."/>
            <person name="Wang C."/>
        </authorList>
    </citation>
    <scope>NUCLEOTIDE SEQUENCE [LARGE SCALE GENOMIC DNA]</scope>
    <source>
        <strain evidence="1 2">RCEF 4871</strain>
    </source>
</reference>